<keyword evidence="1" id="KW-0812">Transmembrane</keyword>
<name>A0ABS5RM58_9MYCO</name>
<keyword evidence="1" id="KW-0472">Membrane</keyword>
<protein>
    <recommendedName>
        <fullName evidence="4">ABC transporter permease</fullName>
    </recommendedName>
</protein>
<dbReference type="RefSeq" id="WP_214094175.1">
    <property type="nucleotide sequence ID" value="NZ_JAHCLR010000040.1"/>
</dbReference>
<sequence>MLSRFLAIARRVLEFELPLGWWAVPAFALALPYLLIGVGWTAVHPGHLRGLAGIDLVVSVVGSVALWPVLVLAAVCLP</sequence>
<dbReference type="EMBL" id="JAHCLR010000040">
    <property type="protein sequence ID" value="MBS9535316.1"/>
    <property type="molecule type" value="Genomic_DNA"/>
</dbReference>
<evidence type="ECO:0000313" key="3">
    <source>
        <dbReference type="Proteomes" id="UP001519535"/>
    </source>
</evidence>
<keyword evidence="1" id="KW-1133">Transmembrane helix</keyword>
<evidence type="ECO:0000313" key="2">
    <source>
        <dbReference type="EMBL" id="MBS9535316.1"/>
    </source>
</evidence>
<accession>A0ABS5RM58</accession>
<reference evidence="2 3" key="1">
    <citation type="submission" date="2021-05" db="EMBL/GenBank/DDBJ databases">
        <title>Mycobacterium acidophilum sp. nov., an extremely acid-tolerant member of the genus Mycobacterium.</title>
        <authorList>
            <person name="Xia J."/>
        </authorList>
    </citation>
    <scope>NUCLEOTIDE SEQUENCE [LARGE SCALE GENOMIC DNA]</scope>
    <source>
        <strain evidence="2 3">M1</strain>
    </source>
</reference>
<gene>
    <name evidence="2" type="ORF">KIH27_17155</name>
</gene>
<feature type="transmembrane region" description="Helical" evidence="1">
    <location>
        <begin position="54"/>
        <end position="77"/>
    </location>
</feature>
<evidence type="ECO:0008006" key="4">
    <source>
        <dbReference type="Google" id="ProtNLM"/>
    </source>
</evidence>
<dbReference type="Proteomes" id="UP001519535">
    <property type="component" value="Unassembled WGS sequence"/>
</dbReference>
<comment type="caution">
    <text evidence="2">The sequence shown here is derived from an EMBL/GenBank/DDBJ whole genome shotgun (WGS) entry which is preliminary data.</text>
</comment>
<evidence type="ECO:0000256" key="1">
    <source>
        <dbReference type="SAM" id="Phobius"/>
    </source>
</evidence>
<organism evidence="2 3">
    <name type="scientific">Mycolicibacter acidiphilus</name>
    <dbReference type="NCBI Taxonomy" id="2835306"/>
    <lineage>
        <taxon>Bacteria</taxon>
        <taxon>Bacillati</taxon>
        <taxon>Actinomycetota</taxon>
        <taxon>Actinomycetes</taxon>
        <taxon>Mycobacteriales</taxon>
        <taxon>Mycobacteriaceae</taxon>
        <taxon>Mycolicibacter</taxon>
    </lineage>
</organism>
<keyword evidence="3" id="KW-1185">Reference proteome</keyword>
<proteinExistence type="predicted"/>
<feature type="transmembrane region" description="Helical" evidence="1">
    <location>
        <begin position="21"/>
        <end position="42"/>
    </location>
</feature>